<dbReference type="InterPro" id="IPR029058">
    <property type="entry name" value="AB_hydrolase_fold"/>
</dbReference>
<dbReference type="Gene3D" id="2.140.10.30">
    <property type="entry name" value="Dipeptidylpeptidase IV, N-terminal domain"/>
    <property type="match status" value="1"/>
</dbReference>
<dbReference type="PANTHER" id="PTHR11731">
    <property type="entry name" value="PROTEASE FAMILY S9B,C DIPEPTIDYL-PEPTIDASE IV-RELATED"/>
    <property type="match status" value="1"/>
</dbReference>
<feature type="compositionally biased region" description="Basic and acidic residues" evidence="1">
    <location>
        <begin position="808"/>
        <end position="817"/>
    </location>
</feature>
<feature type="domain" description="Dipeptidylpeptidase IV N-terminal" evidence="4">
    <location>
        <begin position="154"/>
        <end position="462"/>
    </location>
</feature>
<accession>A0A7X9X0F0</accession>
<dbReference type="Pfam" id="PF00326">
    <property type="entry name" value="Peptidase_S9"/>
    <property type="match status" value="1"/>
</dbReference>
<dbReference type="EMBL" id="JABBFV010000041">
    <property type="protein sequence ID" value="NML13204.1"/>
    <property type="molecule type" value="Genomic_DNA"/>
</dbReference>
<feature type="signal peptide" evidence="2">
    <location>
        <begin position="1"/>
        <end position="25"/>
    </location>
</feature>
<dbReference type="SUPFAM" id="SSF82171">
    <property type="entry name" value="DPP6 N-terminal domain-like"/>
    <property type="match status" value="1"/>
</dbReference>
<dbReference type="AlphaFoldDB" id="A0A7X9X0F0"/>
<keyword evidence="2" id="KW-0732">Signal</keyword>
<dbReference type="GO" id="GO:0008236">
    <property type="term" value="F:serine-type peptidase activity"/>
    <property type="evidence" value="ECO:0007669"/>
    <property type="project" value="InterPro"/>
</dbReference>
<dbReference type="InterPro" id="IPR001375">
    <property type="entry name" value="Peptidase_S9_cat"/>
</dbReference>
<dbReference type="InterPro" id="IPR002469">
    <property type="entry name" value="Peptidase_S9B_N"/>
</dbReference>
<dbReference type="RefSeq" id="WP_169575474.1">
    <property type="nucleotide sequence ID" value="NZ_JABBFV010000041.1"/>
</dbReference>
<dbReference type="PANTHER" id="PTHR11731:SF193">
    <property type="entry name" value="DIPEPTIDYL PEPTIDASE 9"/>
    <property type="match status" value="1"/>
</dbReference>
<protein>
    <submittedName>
        <fullName evidence="5">Prolyl oligopeptidase family serine peptidase</fullName>
    </submittedName>
</protein>
<dbReference type="GO" id="GO:0008239">
    <property type="term" value="F:dipeptidyl-peptidase activity"/>
    <property type="evidence" value="ECO:0007669"/>
    <property type="project" value="TreeGrafter"/>
</dbReference>
<evidence type="ECO:0000313" key="5">
    <source>
        <dbReference type="EMBL" id="NML13204.1"/>
    </source>
</evidence>
<evidence type="ECO:0000259" key="3">
    <source>
        <dbReference type="Pfam" id="PF00326"/>
    </source>
</evidence>
<proteinExistence type="predicted"/>
<comment type="caution">
    <text evidence="5">The sequence shown here is derived from an EMBL/GenBank/DDBJ whole genome shotgun (WGS) entry which is preliminary data.</text>
</comment>
<dbReference type="Proteomes" id="UP000519023">
    <property type="component" value="Unassembled WGS sequence"/>
</dbReference>
<dbReference type="InterPro" id="IPR050278">
    <property type="entry name" value="Serine_Prot_S9B/DPPIV"/>
</dbReference>
<reference evidence="5 6" key="1">
    <citation type="submission" date="2020-04" db="EMBL/GenBank/DDBJ databases">
        <title>Sphingobium sp. AR-3-1 isolated from Arctic soil.</title>
        <authorList>
            <person name="Dahal R.H."/>
            <person name="Chaudhary D.K."/>
        </authorList>
    </citation>
    <scope>NUCLEOTIDE SEQUENCE [LARGE SCALE GENOMIC DNA]</scope>
    <source>
        <strain evidence="5 6">AR-3-1</strain>
    </source>
</reference>
<dbReference type="Gene3D" id="3.40.50.1820">
    <property type="entry name" value="alpha/beta hydrolase"/>
    <property type="match status" value="1"/>
</dbReference>
<dbReference type="Pfam" id="PF00930">
    <property type="entry name" value="DPPIV_N"/>
    <property type="match status" value="1"/>
</dbReference>
<feature type="domain" description="Peptidase S9 prolyl oligopeptidase catalytic" evidence="3">
    <location>
        <begin position="594"/>
        <end position="782"/>
    </location>
</feature>
<evidence type="ECO:0000256" key="2">
    <source>
        <dbReference type="SAM" id="SignalP"/>
    </source>
</evidence>
<dbReference type="GO" id="GO:0006508">
    <property type="term" value="P:proteolysis"/>
    <property type="evidence" value="ECO:0007669"/>
    <property type="project" value="InterPro"/>
</dbReference>
<feature type="compositionally biased region" description="Basic and acidic residues" evidence="1">
    <location>
        <begin position="824"/>
        <end position="835"/>
    </location>
</feature>
<organism evidence="5 6">
    <name type="scientific">Sphingobium psychrophilum</name>
    <dbReference type="NCBI Taxonomy" id="2728834"/>
    <lineage>
        <taxon>Bacteria</taxon>
        <taxon>Pseudomonadati</taxon>
        <taxon>Pseudomonadota</taxon>
        <taxon>Alphaproteobacteria</taxon>
        <taxon>Sphingomonadales</taxon>
        <taxon>Sphingomonadaceae</taxon>
        <taxon>Sphingobium</taxon>
    </lineage>
</organism>
<feature type="region of interest" description="Disordered" evidence="1">
    <location>
        <begin position="808"/>
        <end position="835"/>
    </location>
</feature>
<evidence type="ECO:0000313" key="6">
    <source>
        <dbReference type="Proteomes" id="UP000519023"/>
    </source>
</evidence>
<evidence type="ECO:0000256" key="1">
    <source>
        <dbReference type="SAM" id="MobiDB-lite"/>
    </source>
</evidence>
<sequence>MRTRAYRRLLTGFCAIALSPATSFAQAPQPQASRDAPASPASSEMEARYRRAAIFAGGENEFTLNNQVVPTWIGDEDRFWYCRENGKGCTYTLVDARTGQKRDLFDHADLAAKLSKQSGKIFPAADMGLDDLSVAKNGVITFSALQKRYSYDAKRTLKEIRAADQVPPVRSPDGTREAFVKDWNIWIRDLKSGSEKPLTTDGSEHFAYGVGPAASRALVWGTELRWSPDGKRVFTVQTDDRQVEVVPYIQYAPDKGVRPVAFSMPYAFPGDAYVPMFRFAVIEVESGKQTPLKYQNVPATRMLDAPFNGARAWWSGDGTKVYFVDIERGEKTVHLIAADAATGDAREVFRESNPAGYVELSDNVYGAASIVPLPSRNQVIWYSERSGISQLYLYDLATGAVVRKLTDDSYGVRDIISVDEKRGEAMVAISGRDRAKNPYYLETMRINLDTGASEVISHGDDSRVVASDSRFGTSFGLLVAGAKRGSGVSPSGNYWVETRQRIDRPGVSVIRSRNGDEVATVETSRLNGVPTGFRLPEPVLLKGADGETVIQGAIMRPSDFDPNRKYPVIDLIYGGPQVANVPTALEGNATLALPLAELGFIVVMIDGRGTTGRTRAFHEASYGAAQKASNVEDHIAGIRQMAQMYPYMDLDRVGITGFSGGGYMSASALLRYPDFFKVAVAGAGNHDQRDFWHGWGERYQGLMEGDNYLPQANLTYAKDLRGKLMLYHGLMDTGVQPGTVFNLVQKLEDENRDFDLVIAPRAPHAYTGYGQRRSWDYFVKNLAGETPPNQFKLVNAYDYRIAETKRRMGEGAAETEKAATQIKTENDPVAKDAGQ</sequence>
<name>A0A7X9X0F0_9SPHN</name>
<keyword evidence="6" id="KW-1185">Reference proteome</keyword>
<gene>
    <name evidence="5" type="ORF">HHL08_24310</name>
</gene>
<evidence type="ECO:0000259" key="4">
    <source>
        <dbReference type="Pfam" id="PF00930"/>
    </source>
</evidence>
<dbReference type="SUPFAM" id="SSF53474">
    <property type="entry name" value="alpha/beta-Hydrolases"/>
    <property type="match status" value="1"/>
</dbReference>
<feature type="chain" id="PRO_5031046545" evidence="2">
    <location>
        <begin position="26"/>
        <end position="835"/>
    </location>
</feature>